<reference evidence="2" key="1">
    <citation type="submission" date="2021-06" db="EMBL/GenBank/DDBJ databases">
        <authorList>
            <person name="Nair S."/>
        </authorList>
    </citation>
    <scope>NUCLEOTIDE SEQUENCE</scope>
</reference>
<keyword evidence="3" id="KW-1185">Reference proteome</keyword>
<accession>A0AAE7VIW5</accession>
<dbReference type="Pfam" id="PF18909">
    <property type="entry name" value="dGTP_diPhyd_N"/>
    <property type="match status" value="1"/>
</dbReference>
<feature type="domain" description="dATP/dGTP diphosphohydrolase N-terminal" evidence="1">
    <location>
        <begin position="9"/>
        <end position="107"/>
    </location>
</feature>
<dbReference type="Proteomes" id="UP000827160">
    <property type="component" value="Segment"/>
</dbReference>
<sequence length="151" mass="16994">MEYNPMPPNPKQIYGDKKPDLRLLPLSAQLEQWGAHKDGALKYGPFNWRVNAVEANTYINAAKRHLELFAAGEDRTRDTDVHNLGAVMACCAILIDAALHGMMIDNRQKSSKECDLLHEMEDLVKRLTARIRMDTTSVAFLRAQFGEPGDV</sequence>
<proteinExistence type="predicted"/>
<dbReference type="EMBL" id="MZ462995">
    <property type="protein sequence ID" value="QXP44080.1"/>
    <property type="molecule type" value="Genomic_DNA"/>
</dbReference>
<protein>
    <recommendedName>
        <fullName evidence="1">dATP/dGTP diphosphohydrolase N-terminal domain-containing protein</fullName>
    </recommendedName>
</protein>
<evidence type="ECO:0000313" key="3">
    <source>
        <dbReference type="Proteomes" id="UP000827160"/>
    </source>
</evidence>
<name>A0AAE7VIW5_9CAUD</name>
<dbReference type="InterPro" id="IPR044038">
    <property type="entry name" value="dATP/dGTP_diPOhydrolase_N"/>
</dbReference>
<evidence type="ECO:0000313" key="2">
    <source>
        <dbReference type="EMBL" id="QXP44080.1"/>
    </source>
</evidence>
<evidence type="ECO:0000259" key="1">
    <source>
        <dbReference type="Pfam" id="PF18909"/>
    </source>
</evidence>
<organism evidence="2 3">
    <name type="scientific">Stappia phage SI01</name>
    <dbReference type="NCBI Taxonomy" id="2847766"/>
    <lineage>
        <taxon>Viruses</taxon>
        <taxon>Duplodnaviria</taxon>
        <taxon>Heunggongvirae</taxon>
        <taxon>Uroviricota</taxon>
        <taxon>Caudoviricetes</taxon>
        <taxon>Autographivirales</taxon>
        <taxon>Dunnvirinae</taxon>
        <taxon>Songlingvirus</taxon>
        <taxon>Songlingvirus SI01</taxon>
    </lineage>
</organism>